<keyword evidence="1" id="KW-1133">Transmembrane helix</keyword>
<protein>
    <recommendedName>
        <fullName evidence="4">Prepilin-type N-terminal cleavage/methylation domain-containing protein</fullName>
    </recommendedName>
</protein>
<feature type="transmembrane region" description="Helical" evidence="1">
    <location>
        <begin position="15"/>
        <end position="36"/>
    </location>
</feature>
<accession>K0NDK9</accession>
<evidence type="ECO:0008006" key="4">
    <source>
        <dbReference type="Google" id="ProtNLM"/>
    </source>
</evidence>
<keyword evidence="3" id="KW-1185">Reference proteome</keyword>
<proteinExistence type="predicted"/>
<keyword evidence="1" id="KW-0472">Membrane</keyword>
<dbReference type="SUPFAM" id="SSF54523">
    <property type="entry name" value="Pili subunits"/>
    <property type="match status" value="1"/>
</dbReference>
<name>K0NDK9_DESTT</name>
<dbReference type="EMBL" id="FO203503">
    <property type="protein sequence ID" value="CCK78875.1"/>
    <property type="molecule type" value="Genomic_DNA"/>
</dbReference>
<dbReference type="PATRIC" id="fig|651182.5.peg.850"/>
<sequence length="144" mass="15204">MMTHKNPAVLANEKGFTLVEIIAVLVILGILAAVAVPKFMDLQADARAKAAQSAISEVKSRLSMGYGQYLLKNSEKPTTIVLICGEKGVNDDTILPKTGKGSVPMGADFTVTLDGTTKASIGTITVTKVQGKDVTVTDDWDLPI</sequence>
<evidence type="ECO:0000313" key="2">
    <source>
        <dbReference type="EMBL" id="CCK78875.1"/>
    </source>
</evidence>
<evidence type="ECO:0000313" key="3">
    <source>
        <dbReference type="Proteomes" id="UP000007347"/>
    </source>
</evidence>
<dbReference type="AlphaFoldDB" id="K0NDK9"/>
<gene>
    <name evidence="2" type="ordered locus">TOL2_C07060</name>
</gene>
<dbReference type="Proteomes" id="UP000007347">
    <property type="component" value="Chromosome"/>
</dbReference>
<dbReference type="InterPro" id="IPR045584">
    <property type="entry name" value="Pilin-like"/>
</dbReference>
<dbReference type="NCBIfam" id="TIGR02532">
    <property type="entry name" value="IV_pilin_GFxxxE"/>
    <property type="match status" value="1"/>
</dbReference>
<evidence type="ECO:0000256" key="1">
    <source>
        <dbReference type="SAM" id="Phobius"/>
    </source>
</evidence>
<dbReference type="PROSITE" id="PS00409">
    <property type="entry name" value="PROKAR_NTER_METHYL"/>
    <property type="match status" value="1"/>
</dbReference>
<reference evidence="2 3" key="1">
    <citation type="journal article" date="2013" name="Environ. Microbiol.">
        <title>Complete genome, catabolic sub-proteomes and key-metabolites of Desulfobacula toluolica Tol2, a marine, aromatic compound-degrading, sulfate-reducing bacterium.</title>
        <authorList>
            <person name="Wohlbrand L."/>
            <person name="Jacob J.H."/>
            <person name="Kube M."/>
            <person name="Mussmann M."/>
            <person name="Jarling R."/>
            <person name="Beck A."/>
            <person name="Amann R."/>
            <person name="Wilkes H."/>
            <person name="Reinhardt R."/>
            <person name="Rabus R."/>
        </authorList>
    </citation>
    <scope>NUCLEOTIDE SEQUENCE [LARGE SCALE GENOMIC DNA]</scope>
    <source>
        <strain evidence="3">DSM 7467 / Tol2</strain>
    </source>
</reference>
<dbReference type="InterPro" id="IPR012902">
    <property type="entry name" value="N_methyl_site"/>
</dbReference>
<dbReference type="STRING" id="651182.TOL2_C07060"/>
<dbReference type="Pfam" id="PF07963">
    <property type="entry name" value="N_methyl"/>
    <property type="match status" value="1"/>
</dbReference>
<dbReference type="HOGENOM" id="CLU_137838_0_0_7"/>
<organism evidence="2 3">
    <name type="scientific">Desulfobacula toluolica (strain DSM 7467 / Tol2)</name>
    <dbReference type="NCBI Taxonomy" id="651182"/>
    <lineage>
        <taxon>Bacteria</taxon>
        <taxon>Pseudomonadati</taxon>
        <taxon>Thermodesulfobacteriota</taxon>
        <taxon>Desulfobacteria</taxon>
        <taxon>Desulfobacterales</taxon>
        <taxon>Desulfobacteraceae</taxon>
        <taxon>Desulfobacula</taxon>
    </lineage>
</organism>
<dbReference type="KEGG" id="dto:TOL2_C07060"/>
<dbReference type="Gene3D" id="3.30.700.10">
    <property type="entry name" value="Glycoprotein, Type 4 Pilin"/>
    <property type="match status" value="1"/>
</dbReference>
<keyword evidence="1" id="KW-0812">Transmembrane</keyword>